<accession>A0ABQ1NGR7</accession>
<evidence type="ECO:0000313" key="1">
    <source>
        <dbReference type="EMBL" id="GGC76290.1"/>
    </source>
</evidence>
<proteinExistence type="predicted"/>
<evidence type="ECO:0000313" key="2">
    <source>
        <dbReference type="Proteomes" id="UP000597301"/>
    </source>
</evidence>
<comment type="caution">
    <text evidence="1">The sequence shown here is derived from an EMBL/GenBank/DDBJ whole genome shotgun (WGS) entry which is preliminary data.</text>
</comment>
<dbReference type="Proteomes" id="UP000597301">
    <property type="component" value="Unassembled WGS sequence"/>
</dbReference>
<reference evidence="2" key="1">
    <citation type="journal article" date="2019" name="Int. J. Syst. Evol. Microbiol.">
        <title>The Global Catalogue of Microorganisms (GCM) 10K type strain sequencing project: providing services to taxonomists for standard genome sequencing and annotation.</title>
        <authorList>
            <consortium name="The Broad Institute Genomics Platform"/>
            <consortium name="The Broad Institute Genome Sequencing Center for Infectious Disease"/>
            <person name="Wu L."/>
            <person name="Ma J."/>
        </authorList>
    </citation>
    <scope>NUCLEOTIDE SEQUENCE [LARGE SCALE GENOMIC DNA]</scope>
    <source>
        <strain evidence="2">CGMCC 1.15122</strain>
    </source>
</reference>
<dbReference type="EMBL" id="BMHM01000001">
    <property type="protein sequence ID" value="GGC76290.1"/>
    <property type="molecule type" value="Genomic_DNA"/>
</dbReference>
<keyword evidence="2" id="KW-1185">Reference proteome</keyword>
<protein>
    <submittedName>
        <fullName evidence="1">Uncharacterized protein</fullName>
    </submittedName>
</protein>
<name>A0ABQ1NGR7_9GAMM</name>
<organism evidence="1 2">
    <name type="scientific">Vreelandella lutescens</name>
    <dbReference type="NCBI Taxonomy" id="1602943"/>
    <lineage>
        <taxon>Bacteria</taxon>
        <taxon>Pseudomonadati</taxon>
        <taxon>Pseudomonadota</taxon>
        <taxon>Gammaproteobacteria</taxon>
        <taxon>Oceanospirillales</taxon>
        <taxon>Halomonadaceae</taxon>
        <taxon>Vreelandella</taxon>
    </lineage>
</organism>
<dbReference type="RefSeq" id="WP_188637719.1">
    <property type="nucleotide sequence ID" value="NZ_BMHM01000001.1"/>
</dbReference>
<gene>
    <name evidence="1" type="ORF">GCM10011382_02670</name>
</gene>
<sequence>MQIQDLARVFGDWRASGDCATRWQIAMLSDHFLAAANAENTLFWAGNKTHKKRKTRNNTIKTLLTKYAD</sequence>